<protein>
    <recommendedName>
        <fullName evidence="7">Outer membrane efflux protein</fullName>
    </recommendedName>
</protein>
<comment type="subcellular location">
    <subcellularLocation>
        <location evidence="1">Cell outer membrane</location>
    </subcellularLocation>
</comment>
<evidence type="ECO:0000256" key="5">
    <source>
        <dbReference type="ARBA" id="ARBA00023237"/>
    </source>
</evidence>
<dbReference type="GO" id="GO:0015288">
    <property type="term" value="F:porin activity"/>
    <property type="evidence" value="ECO:0007669"/>
    <property type="project" value="TreeGrafter"/>
</dbReference>
<keyword evidence="5" id="KW-0998">Cell outer membrane</keyword>
<evidence type="ECO:0000256" key="3">
    <source>
        <dbReference type="ARBA" id="ARBA00022692"/>
    </source>
</evidence>
<accession>A0A0F9C368</accession>
<organism evidence="6">
    <name type="scientific">marine sediment metagenome</name>
    <dbReference type="NCBI Taxonomy" id="412755"/>
    <lineage>
        <taxon>unclassified sequences</taxon>
        <taxon>metagenomes</taxon>
        <taxon>ecological metagenomes</taxon>
    </lineage>
</organism>
<evidence type="ECO:0000256" key="4">
    <source>
        <dbReference type="ARBA" id="ARBA00023136"/>
    </source>
</evidence>
<dbReference type="SUPFAM" id="SSF56954">
    <property type="entry name" value="Outer membrane efflux proteins (OEP)"/>
    <property type="match status" value="1"/>
</dbReference>
<keyword evidence="4" id="KW-0472">Membrane</keyword>
<dbReference type="GO" id="GO:1990281">
    <property type="term" value="C:efflux pump complex"/>
    <property type="evidence" value="ECO:0007669"/>
    <property type="project" value="TreeGrafter"/>
</dbReference>
<dbReference type="GO" id="GO:0009279">
    <property type="term" value="C:cell outer membrane"/>
    <property type="evidence" value="ECO:0007669"/>
    <property type="project" value="UniProtKB-SubCell"/>
</dbReference>
<comment type="caution">
    <text evidence="6">The sequence shown here is derived from an EMBL/GenBank/DDBJ whole genome shotgun (WGS) entry which is preliminary data.</text>
</comment>
<gene>
    <name evidence="6" type="ORF">LCGC14_2373090</name>
</gene>
<sequence>MKQSKKLILLFPIVLWMFFTGAMAQTMWSLEDCIFYAYENNINIKQQALNSGYNDNILNQSKIQLAPNLNAGASHSYSFGRALDETTYRYTDNQTIISDNLNFSSSVTLFNGLQQLNTIQQNEFNLLSSLKDLEKLKNDISLLLASGYLQILFNIELLQVAKDQHDLTLQQVQRTDKLVNAGSLARGSLLEIQAQAAGEELNVI</sequence>
<dbReference type="PANTHER" id="PTHR30026">
    <property type="entry name" value="OUTER MEMBRANE PROTEIN TOLC"/>
    <property type="match status" value="1"/>
</dbReference>
<dbReference type="GO" id="GO:0015562">
    <property type="term" value="F:efflux transmembrane transporter activity"/>
    <property type="evidence" value="ECO:0007669"/>
    <property type="project" value="InterPro"/>
</dbReference>
<keyword evidence="2" id="KW-1134">Transmembrane beta strand</keyword>
<feature type="non-terminal residue" evidence="6">
    <location>
        <position position="204"/>
    </location>
</feature>
<dbReference type="AlphaFoldDB" id="A0A0F9C368"/>
<evidence type="ECO:0000313" key="6">
    <source>
        <dbReference type="EMBL" id="KKL28644.1"/>
    </source>
</evidence>
<name>A0A0F9C368_9ZZZZ</name>
<reference evidence="6" key="1">
    <citation type="journal article" date="2015" name="Nature">
        <title>Complex archaea that bridge the gap between prokaryotes and eukaryotes.</title>
        <authorList>
            <person name="Spang A."/>
            <person name="Saw J.H."/>
            <person name="Jorgensen S.L."/>
            <person name="Zaremba-Niedzwiedzka K."/>
            <person name="Martijn J."/>
            <person name="Lind A.E."/>
            <person name="van Eijk R."/>
            <person name="Schleper C."/>
            <person name="Guy L."/>
            <person name="Ettema T.J."/>
        </authorList>
    </citation>
    <scope>NUCLEOTIDE SEQUENCE</scope>
</reference>
<dbReference type="InterPro" id="IPR051906">
    <property type="entry name" value="TolC-like"/>
</dbReference>
<dbReference type="PANTHER" id="PTHR30026:SF20">
    <property type="entry name" value="OUTER MEMBRANE PROTEIN TOLC"/>
    <property type="match status" value="1"/>
</dbReference>
<evidence type="ECO:0000256" key="2">
    <source>
        <dbReference type="ARBA" id="ARBA00022452"/>
    </source>
</evidence>
<keyword evidence="3" id="KW-0812">Transmembrane</keyword>
<evidence type="ECO:0008006" key="7">
    <source>
        <dbReference type="Google" id="ProtNLM"/>
    </source>
</evidence>
<dbReference type="Gene3D" id="1.20.1600.10">
    <property type="entry name" value="Outer membrane efflux proteins (OEP)"/>
    <property type="match status" value="1"/>
</dbReference>
<proteinExistence type="predicted"/>
<evidence type="ECO:0000256" key="1">
    <source>
        <dbReference type="ARBA" id="ARBA00004442"/>
    </source>
</evidence>
<dbReference type="EMBL" id="LAZR01035024">
    <property type="protein sequence ID" value="KKL28644.1"/>
    <property type="molecule type" value="Genomic_DNA"/>
</dbReference>